<evidence type="ECO:0000313" key="2">
    <source>
        <dbReference type="EMBL" id="MCZ8532644.1"/>
    </source>
</evidence>
<organism evidence="2 3">
    <name type="scientific">Psychrobacillus psychrodurans</name>
    <dbReference type="NCBI Taxonomy" id="126157"/>
    <lineage>
        <taxon>Bacteria</taxon>
        <taxon>Bacillati</taxon>
        <taxon>Bacillota</taxon>
        <taxon>Bacilli</taxon>
        <taxon>Bacillales</taxon>
        <taxon>Bacillaceae</taxon>
        <taxon>Psychrobacillus</taxon>
    </lineage>
</organism>
<keyword evidence="3" id="KW-1185">Reference proteome</keyword>
<evidence type="ECO:0000256" key="1">
    <source>
        <dbReference type="SAM" id="SignalP"/>
    </source>
</evidence>
<reference evidence="2" key="1">
    <citation type="submission" date="2022-05" db="EMBL/GenBank/DDBJ databases">
        <authorList>
            <person name="Colautti A."/>
            <person name="Iacumin L."/>
        </authorList>
    </citation>
    <scope>NUCLEOTIDE SEQUENCE</scope>
    <source>
        <strain evidence="2">DSM 30747</strain>
    </source>
</reference>
<feature type="chain" id="PRO_5040934548" evidence="1">
    <location>
        <begin position="25"/>
        <end position="47"/>
    </location>
</feature>
<name>A0A9X3LAL9_9BACI</name>
<keyword evidence="1" id="KW-0732">Signal</keyword>
<evidence type="ECO:0000313" key="3">
    <source>
        <dbReference type="Proteomes" id="UP001152172"/>
    </source>
</evidence>
<proteinExistence type="predicted"/>
<feature type="signal peptide" evidence="1">
    <location>
        <begin position="1"/>
        <end position="24"/>
    </location>
</feature>
<gene>
    <name evidence="2" type="ORF">M9R61_04685</name>
</gene>
<comment type="caution">
    <text evidence="2">The sequence shown here is derived from an EMBL/GenBank/DDBJ whole genome shotgun (WGS) entry which is preliminary data.</text>
</comment>
<accession>A0A9X3LAL9</accession>
<dbReference type="RefSeq" id="WP_269921181.1">
    <property type="nucleotide sequence ID" value="NZ_JAMKBI010000002.1"/>
</dbReference>
<protein>
    <submittedName>
        <fullName evidence="2">Uncharacterized protein</fullName>
    </submittedName>
</protein>
<dbReference type="EMBL" id="JAMKBI010000002">
    <property type="protein sequence ID" value="MCZ8532644.1"/>
    <property type="molecule type" value="Genomic_DNA"/>
</dbReference>
<sequence>MKKWITTAFLTSALILVISSPAHADKKVEVIKAVASDSSGVSCDYVM</sequence>
<dbReference type="AlphaFoldDB" id="A0A9X3LAL9"/>
<dbReference type="Proteomes" id="UP001152172">
    <property type="component" value="Unassembled WGS sequence"/>
</dbReference>